<dbReference type="STRING" id="646529.Desaci_3123"/>
<comment type="subcellular location">
    <subcellularLocation>
        <location evidence="2">Endomembrane system</location>
        <topology evidence="2">Multi-pass membrane protein</topology>
    </subcellularLocation>
</comment>
<sequence>MSSGKPIPARMIPSMFTLANLLFGFLALIWVLEANFDLASTMILLSVLMDSLDGKVARRLSVSSDFGKELDSLSDLVSFGVAPAILTYQGIIQPLQFSYMRYIGLGIAVIFALCGAVRLARFNMLNITTYFVGVPITFAGGLMALLMFLRHMLPWYLYPFSMVILAFLMVSTFKVPKLGK</sequence>
<keyword evidence="8 16" id="KW-0812">Transmembrane</keyword>
<keyword evidence="18" id="KW-1185">Reference proteome</keyword>
<evidence type="ECO:0000256" key="1">
    <source>
        <dbReference type="ARBA" id="ARBA00000287"/>
    </source>
</evidence>
<evidence type="ECO:0000256" key="15">
    <source>
        <dbReference type="RuleBase" id="RU003750"/>
    </source>
</evidence>
<evidence type="ECO:0000256" key="13">
    <source>
        <dbReference type="ARBA" id="ARBA00023264"/>
    </source>
</evidence>
<dbReference type="Proteomes" id="UP000002892">
    <property type="component" value="Chromosome"/>
</dbReference>
<dbReference type="OrthoDB" id="9777147at2"/>
<dbReference type="HOGENOM" id="CLU_049944_3_2_9"/>
<keyword evidence="13" id="KW-1208">Phospholipid metabolism</keyword>
<feature type="transmembrane region" description="Helical" evidence="16">
    <location>
        <begin position="99"/>
        <end position="120"/>
    </location>
</feature>
<dbReference type="PANTHER" id="PTHR14269">
    <property type="entry name" value="CDP-DIACYLGLYCEROL--GLYCEROL-3-PHOSPHATE 3-PHOSPHATIDYLTRANSFERASE-RELATED"/>
    <property type="match status" value="1"/>
</dbReference>
<evidence type="ECO:0000256" key="14">
    <source>
        <dbReference type="ARBA" id="ARBA00032361"/>
    </source>
</evidence>
<organism evidence="17 18">
    <name type="scientific">Desulfosporosinus acidiphilus (strain DSM 22704 / JCM 16185 / SJ4)</name>
    <dbReference type="NCBI Taxonomy" id="646529"/>
    <lineage>
        <taxon>Bacteria</taxon>
        <taxon>Bacillati</taxon>
        <taxon>Bacillota</taxon>
        <taxon>Clostridia</taxon>
        <taxon>Eubacteriales</taxon>
        <taxon>Desulfitobacteriaceae</taxon>
        <taxon>Desulfosporosinus</taxon>
    </lineage>
</organism>
<dbReference type="InterPro" id="IPR004533">
    <property type="entry name" value="CDP-diaglyc--ser_O-PTrfase"/>
</dbReference>
<feature type="transmembrane region" description="Helical" evidence="16">
    <location>
        <begin position="127"/>
        <end position="149"/>
    </location>
</feature>
<keyword evidence="10" id="KW-0443">Lipid metabolism</keyword>
<dbReference type="KEGG" id="dai:Desaci_3123"/>
<feature type="transmembrane region" description="Helical" evidence="16">
    <location>
        <begin position="12"/>
        <end position="32"/>
    </location>
</feature>
<dbReference type="GO" id="GO:0012505">
    <property type="term" value="C:endomembrane system"/>
    <property type="evidence" value="ECO:0007669"/>
    <property type="project" value="UniProtKB-SubCell"/>
</dbReference>
<dbReference type="PROSITE" id="PS00379">
    <property type="entry name" value="CDP_ALCOHOL_P_TRANSF"/>
    <property type="match status" value="1"/>
</dbReference>
<name>I4D8A3_DESAJ</name>
<proteinExistence type="inferred from homology"/>
<dbReference type="GO" id="GO:0016020">
    <property type="term" value="C:membrane"/>
    <property type="evidence" value="ECO:0007669"/>
    <property type="project" value="InterPro"/>
</dbReference>
<dbReference type="RefSeq" id="WP_014828018.1">
    <property type="nucleotide sequence ID" value="NC_018068.1"/>
</dbReference>
<dbReference type="NCBIfam" id="TIGR00473">
    <property type="entry name" value="pssA"/>
    <property type="match status" value="1"/>
</dbReference>
<keyword evidence="7 15" id="KW-0808">Transferase</keyword>
<evidence type="ECO:0000256" key="16">
    <source>
        <dbReference type="SAM" id="Phobius"/>
    </source>
</evidence>
<comment type="catalytic activity">
    <reaction evidence="1">
        <text>a CDP-1,2-diacyl-sn-glycerol + L-serine = a 1,2-diacyl-sn-glycero-3-phospho-L-serine + CMP + H(+)</text>
        <dbReference type="Rhea" id="RHEA:16913"/>
        <dbReference type="ChEBI" id="CHEBI:15378"/>
        <dbReference type="ChEBI" id="CHEBI:33384"/>
        <dbReference type="ChEBI" id="CHEBI:57262"/>
        <dbReference type="ChEBI" id="CHEBI:58332"/>
        <dbReference type="ChEBI" id="CHEBI:60377"/>
        <dbReference type="EC" id="2.7.8.8"/>
    </reaction>
</comment>
<dbReference type="AlphaFoldDB" id="I4D8A3"/>
<dbReference type="InterPro" id="IPR048254">
    <property type="entry name" value="CDP_ALCOHOL_P_TRANSF_CS"/>
</dbReference>
<evidence type="ECO:0000256" key="4">
    <source>
        <dbReference type="ARBA" id="ARBA00013174"/>
    </source>
</evidence>
<protein>
    <recommendedName>
        <fullName evidence="5">CDP-diacylglycerol--serine O-phosphatidyltransferase</fullName>
        <ecNumber evidence="4">2.7.8.8</ecNumber>
    </recommendedName>
    <alternativeName>
        <fullName evidence="14">Phosphatidylserine synthase</fullName>
    </alternativeName>
</protein>
<evidence type="ECO:0000256" key="2">
    <source>
        <dbReference type="ARBA" id="ARBA00004127"/>
    </source>
</evidence>
<dbReference type="InterPro" id="IPR043130">
    <property type="entry name" value="CDP-OH_PTrfase_TM_dom"/>
</dbReference>
<dbReference type="Pfam" id="PF01066">
    <property type="entry name" value="CDP-OH_P_transf"/>
    <property type="match status" value="1"/>
</dbReference>
<reference evidence="17 18" key="1">
    <citation type="journal article" date="2012" name="J. Bacteriol.">
        <title>Complete genome sequences of Desulfosporosinus orientis DSM765T, Desulfosporosinus youngiae DSM17734T, Desulfosporosinus meridiei DSM13257T, and Desulfosporosinus acidiphilus DSM22704T.</title>
        <authorList>
            <person name="Pester M."/>
            <person name="Brambilla E."/>
            <person name="Alazard D."/>
            <person name="Rattei T."/>
            <person name="Weinmaier T."/>
            <person name="Han J."/>
            <person name="Lucas S."/>
            <person name="Lapidus A."/>
            <person name="Cheng J.F."/>
            <person name="Goodwin L."/>
            <person name="Pitluck S."/>
            <person name="Peters L."/>
            <person name="Ovchinnikova G."/>
            <person name="Teshima H."/>
            <person name="Detter J.C."/>
            <person name="Han C.S."/>
            <person name="Tapia R."/>
            <person name="Land M.L."/>
            <person name="Hauser L."/>
            <person name="Kyrpides N.C."/>
            <person name="Ivanova N.N."/>
            <person name="Pagani I."/>
            <person name="Huntmann M."/>
            <person name="Wei C.L."/>
            <person name="Davenport K.W."/>
            <person name="Daligault H."/>
            <person name="Chain P.S."/>
            <person name="Chen A."/>
            <person name="Mavromatis K."/>
            <person name="Markowitz V."/>
            <person name="Szeto E."/>
            <person name="Mikhailova N."/>
            <person name="Pati A."/>
            <person name="Wagner M."/>
            <person name="Woyke T."/>
            <person name="Ollivier B."/>
            <person name="Klenk H.P."/>
            <person name="Spring S."/>
            <person name="Loy A."/>
        </authorList>
    </citation>
    <scope>NUCLEOTIDE SEQUENCE [LARGE SCALE GENOMIC DNA]</scope>
    <source>
        <strain evidence="18">DSM 22704 / JCM 16185 / SJ4</strain>
    </source>
</reference>
<keyword evidence="11 16" id="KW-0472">Membrane</keyword>
<evidence type="ECO:0000256" key="12">
    <source>
        <dbReference type="ARBA" id="ARBA00023209"/>
    </source>
</evidence>
<dbReference type="GO" id="GO:0003882">
    <property type="term" value="F:CDP-diacylglycerol-serine O-phosphatidyltransferase activity"/>
    <property type="evidence" value="ECO:0007669"/>
    <property type="project" value="UniProtKB-EC"/>
</dbReference>
<comment type="similarity">
    <text evidence="3 15">Belongs to the CDP-alcohol phosphatidyltransferase class-I family.</text>
</comment>
<dbReference type="Gene3D" id="1.20.120.1760">
    <property type="match status" value="1"/>
</dbReference>
<accession>I4D8A3</accession>
<dbReference type="InterPro" id="IPR000462">
    <property type="entry name" value="CDP-OH_P_trans"/>
</dbReference>
<dbReference type="PANTHER" id="PTHR14269:SF61">
    <property type="entry name" value="CDP-DIACYLGLYCEROL--SERINE O-PHOSPHATIDYLTRANSFERASE"/>
    <property type="match status" value="1"/>
</dbReference>
<dbReference type="EMBL" id="CP003639">
    <property type="protein sequence ID" value="AFM42027.1"/>
    <property type="molecule type" value="Genomic_DNA"/>
</dbReference>
<keyword evidence="12" id="KW-0594">Phospholipid biosynthesis</keyword>
<keyword evidence="9 16" id="KW-1133">Transmembrane helix</keyword>
<evidence type="ECO:0000256" key="7">
    <source>
        <dbReference type="ARBA" id="ARBA00022679"/>
    </source>
</evidence>
<dbReference type="EC" id="2.7.8.8" evidence="4"/>
<evidence type="ECO:0000256" key="11">
    <source>
        <dbReference type="ARBA" id="ARBA00023136"/>
    </source>
</evidence>
<evidence type="ECO:0000256" key="10">
    <source>
        <dbReference type="ARBA" id="ARBA00023098"/>
    </source>
</evidence>
<evidence type="ECO:0000256" key="5">
    <source>
        <dbReference type="ARBA" id="ARBA00017171"/>
    </source>
</evidence>
<dbReference type="eggNOG" id="COG1183">
    <property type="taxonomic scope" value="Bacteria"/>
</dbReference>
<evidence type="ECO:0000313" key="17">
    <source>
        <dbReference type="EMBL" id="AFM42027.1"/>
    </source>
</evidence>
<keyword evidence="6" id="KW-0444">Lipid biosynthesis</keyword>
<evidence type="ECO:0000256" key="8">
    <source>
        <dbReference type="ARBA" id="ARBA00022692"/>
    </source>
</evidence>
<evidence type="ECO:0000256" key="3">
    <source>
        <dbReference type="ARBA" id="ARBA00010441"/>
    </source>
</evidence>
<evidence type="ECO:0000256" key="6">
    <source>
        <dbReference type="ARBA" id="ARBA00022516"/>
    </source>
</evidence>
<gene>
    <name evidence="17" type="ordered locus">Desaci_3123</name>
</gene>
<dbReference type="InterPro" id="IPR050324">
    <property type="entry name" value="CDP-alcohol_PTase-I"/>
</dbReference>
<feature type="transmembrane region" description="Helical" evidence="16">
    <location>
        <begin position="155"/>
        <end position="175"/>
    </location>
</feature>
<evidence type="ECO:0000313" key="18">
    <source>
        <dbReference type="Proteomes" id="UP000002892"/>
    </source>
</evidence>
<evidence type="ECO:0000256" key="9">
    <source>
        <dbReference type="ARBA" id="ARBA00022989"/>
    </source>
</evidence>
<dbReference type="GO" id="GO:0008654">
    <property type="term" value="P:phospholipid biosynthetic process"/>
    <property type="evidence" value="ECO:0007669"/>
    <property type="project" value="UniProtKB-KW"/>
</dbReference>